<dbReference type="InterPro" id="IPR036259">
    <property type="entry name" value="MFS_trans_sf"/>
</dbReference>
<accession>A0A7R9Q002</accession>
<feature type="transmembrane region" description="Helical" evidence="7">
    <location>
        <begin position="279"/>
        <end position="304"/>
    </location>
</feature>
<keyword evidence="9" id="KW-1185">Reference proteome</keyword>
<feature type="transmembrane region" description="Helical" evidence="7">
    <location>
        <begin position="146"/>
        <end position="167"/>
    </location>
</feature>
<evidence type="ECO:0000256" key="4">
    <source>
        <dbReference type="ARBA" id="ARBA00022692"/>
    </source>
</evidence>
<evidence type="ECO:0000313" key="9">
    <source>
        <dbReference type="Proteomes" id="UP000759131"/>
    </source>
</evidence>
<evidence type="ECO:0000313" key="8">
    <source>
        <dbReference type="EMBL" id="CAD7627088.1"/>
    </source>
</evidence>
<comment type="similarity">
    <text evidence="2">Belongs to the SLC29A/ENT transporter (TC 2.A.57) family.</text>
</comment>
<feature type="transmembrane region" description="Helical" evidence="7">
    <location>
        <begin position="413"/>
        <end position="438"/>
    </location>
</feature>
<dbReference type="SUPFAM" id="SSF103473">
    <property type="entry name" value="MFS general substrate transporter"/>
    <property type="match status" value="1"/>
</dbReference>
<dbReference type="AlphaFoldDB" id="A0A7R9Q002"/>
<feature type="transmembrane region" description="Helical" evidence="7">
    <location>
        <begin position="79"/>
        <end position="97"/>
    </location>
</feature>
<feature type="transmembrane region" description="Helical" evidence="7">
    <location>
        <begin position="245"/>
        <end position="267"/>
    </location>
</feature>
<proteinExistence type="inferred from homology"/>
<evidence type="ECO:0000256" key="5">
    <source>
        <dbReference type="ARBA" id="ARBA00022989"/>
    </source>
</evidence>
<evidence type="ECO:0000256" key="7">
    <source>
        <dbReference type="SAM" id="Phobius"/>
    </source>
</evidence>
<evidence type="ECO:0000256" key="1">
    <source>
        <dbReference type="ARBA" id="ARBA00004141"/>
    </source>
</evidence>
<feature type="transmembrane region" description="Helical" evidence="7">
    <location>
        <begin position="643"/>
        <end position="665"/>
    </location>
</feature>
<feature type="transmembrane region" description="Helical" evidence="7">
    <location>
        <begin position="213"/>
        <end position="233"/>
    </location>
</feature>
<feature type="transmembrane region" description="Helical" evidence="7">
    <location>
        <begin position="174"/>
        <end position="193"/>
    </location>
</feature>
<dbReference type="PANTHER" id="PTHR10332:SF80">
    <property type="entry name" value="EQUILIBRATIVE NUCLEOSIDE TRANSPORTER 2, ISOFORM A"/>
    <property type="match status" value="1"/>
</dbReference>
<name>A0A7R9Q002_9ACAR</name>
<feature type="transmembrane region" description="Helical" evidence="7">
    <location>
        <begin position="311"/>
        <end position="331"/>
    </location>
</feature>
<dbReference type="InterPro" id="IPR002259">
    <property type="entry name" value="Eqnu_transpt"/>
</dbReference>
<feature type="transmembrane region" description="Helical" evidence="7">
    <location>
        <begin position="575"/>
        <end position="596"/>
    </location>
</feature>
<dbReference type="PRINTS" id="PR01130">
    <property type="entry name" value="DERENTRNSPRT"/>
</dbReference>
<feature type="transmembrane region" description="Helical" evidence="7">
    <location>
        <begin position="478"/>
        <end position="500"/>
    </location>
</feature>
<feature type="transmembrane region" description="Helical" evidence="7">
    <location>
        <begin position="712"/>
        <end position="738"/>
    </location>
</feature>
<dbReference type="OrthoDB" id="1856718at2759"/>
<evidence type="ECO:0000256" key="2">
    <source>
        <dbReference type="ARBA" id="ARBA00007965"/>
    </source>
</evidence>
<keyword evidence="4 7" id="KW-0812">Transmembrane</keyword>
<dbReference type="GO" id="GO:0005886">
    <property type="term" value="C:plasma membrane"/>
    <property type="evidence" value="ECO:0007669"/>
    <property type="project" value="TreeGrafter"/>
</dbReference>
<keyword evidence="6 7" id="KW-0472">Membrane</keyword>
<reference evidence="8" key="1">
    <citation type="submission" date="2020-11" db="EMBL/GenBank/DDBJ databases">
        <authorList>
            <person name="Tran Van P."/>
        </authorList>
    </citation>
    <scope>NUCLEOTIDE SEQUENCE</scope>
</reference>
<dbReference type="Pfam" id="PF01733">
    <property type="entry name" value="Nucleoside_tran"/>
    <property type="match status" value="3"/>
</dbReference>
<organism evidence="8">
    <name type="scientific">Medioppia subpectinata</name>
    <dbReference type="NCBI Taxonomy" id="1979941"/>
    <lineage>
        <taxon>Eukaryota</taxon>
        <taxon>Metazoa</taxon>
        <taxon>Ecdysozoa</taxon>
        <taxon>Arthropoda</taxon>
        <taxon>Chelicerata</taxon>
        <taxon>Arachnida</taxon>
        <taxon>Acari</taxon>
        <taxon>Acariformes</taxon>
        <taxon>Sarcoptiformes</taxon>
        <taxon>Oribatida</taxon>
        <taxon>Brachypylina</taxon>
        <taxon>Oppioidea</taxon>
        <taxon>Oppiidae</taxon>
        <taxon>Medioppia</taxon>
    </lineage>
</organism>
<feature type="transmembrane region" description="Helical" evidence="7">
    <location>
        <begin position="677"/>
        <end position="700"/>
    </location>
</feature>
<gene>
    <name evidence="8" type="ORF">OSB1V03_LOCUS7518</name>
</gene>
<feature type="transmembrane region" description="Helical" evidence="7">
    <location>
        <begin position="380"/>
        <end position="401"/>
    </location>
</feature>
<protein>
    <recommendedName>
        <fullName evidence="10">Equilibrative nucleoside transporter</fullName>
    </recommendedName>
</protein>
<feature type="transmembrane region" description="Helical" evidence="7">
    <location>
        <begin position="611"/>
        <end position="631"/>
    </location>
</feature>
<dbReference type="PANTHER" id="PTHR10332">
    <property type="entry name" value="EQUILIBRATIVE NUCLEOSIDE TRANSPORTER"/>
    <property type="match status" value="1"/>
</dbReference>
<feature type="transmembrane region" description="Helical" evidence="7">
    <location>
        <begin position="6"/>
        <end position="28"/>
    </location>
</feature>
<dbReference type="Proteomes" id="UP000759131">
    <property type="component" value="Unassembled WGS sequence"/>
</dbReference>
<evidence type="ECO:0008006" key="10">
    <source>
        <dbReference type="Google" id="ProtNLM"/>
    </source>
</evidence>
<keyword evidence="5 7" id="KW-1133">Transmembrane helix</keyword>
<dbReference type="GO" id="GO:0005337">
    <property type="term" value="F:nucleoside transmembrane transporter activity"/>
    <property type="evidence" value="ECO:0007669"/>
    <property type="project" value="InterPro"/>
</dbReference>
<keyword evidence="3" id="KW-0813">Transport</keyword>
<feature type="transmembrane region" description="Helical" evidence="7">
    <location>
        <begin position="109"/>
        <end position="134"/>
    </location>
</feature>
<feature type="transmembrane region" description="Helical" evidence="7">
    <location>
        <begin position="450"/>
        <end position="472"/>
    </location>
</feature>
<dbReference type="EMBL" id="OC858994">
    <property type="protein sequence ID" value="CAD7627088.1"/>
    <property type="molecule type" value="Genomic_DNA"/>
</dbReference>
<dbReference type="EMBL" id="CAJPIZ010004419">
    <property type="protein sequence ID" value="CAG2107518.1"/>
    <property type="molecule type" value="Genomic_DNA"/>
</dbReference>
<sequence>MVYIVLFLHGIGALIAIYILVNANSYFVDYKLNVRYYYSETLENYRKNFLSYLGIASKAPNILFQFINMFFSSESLSTRIWASLLFQSVIFGLILAFSATDTSRWPEVYFWLIMSGAFVANIANGIFQSCVYGIAAKLPVRYTNGVTIGFNLSGVIAAVFMIVSISVAQNDRVVAIYLFSFAIAYQMLCFLAELLVRRNANIKPVGRIIADKYFSPIFCFLLFPVFNTIGNYLAEVSAKPSETLLTVLSLLRLSFIPFFLLCNYYPYDRHMSVLVANDWVYITGAISMAVTSGYLSSICIMYCPVGVEPRLYFFIMLSVGHKTGHYLYFVDYKLNVTDHKSETLENYRKNFLSYLGIASKAPNILFQFINMFFSSDYQSLSIRICVSLLMQTIVFVVTLALAVVDSSQWPELFFWITMLSAVVINTANGVFQGCVYGIAAKLPVRYTNAVTIGFNLSGVIAALLLILSIAIAPTARVVAIYFFTFAVVYLVFCLCNELFVRQNKYYLFVMNASNDGNNCYANYSMDAITKSMDSIALDSRLQQPAPQPIADNNELKLLNKPPTGYRLYGHVFRQIWPQLLNIIIIYFVTFSIFPAVEANIKPVDSIIADKYFAPVFCFLIFPLFKTIGNSMADWLPKPAPNRIVIYSIARCAFVPFFLLCNYLPHDRHVSVLIHSDWAFVLGAALMALTSGYLSSLCIMYCPVSVEPRHASIASMMASFTILFGILLGLNFSLVYPWIVNM</sequence>
<evidence type="ECO:0000256" key="6">
    <source>
        <dbReference type="ARBA" id="ARBA00023136"/>
    </source>
</evidence>
<evidence type="ECO:0000256" key="3">
    <source>
        <dbReference type="ARBA" id="ARBA00022448"/>
    </source>
</evidence>
<comment type="subcellular location">
    <subcellularLocation>
        <location evidence="1">Membrane</location>
        <topology evidence="1">Multi-pass membrane protein</topology>
    </subcellularLocation>
</comment>